<feature type="region of interest" description="Disordered" evidence="7">
    <location>
        <begin position="715"/>
        <end position="828"/>
    </location>
</feature>
<dbReference type="InterPro" id="IPR028084">
    <property type="entry name" value="FNIP_N_dom"/>
</dbReference>
<evidence type="ECO:0000313" key="10">
    <source>
        <dbReference type="RefSeq" id="XP_032805573.1"/>
    </source>
</evidence>
<feature type="compositionally biased region" description="Polar residues" evidence="7">
    <location>
        <begin position="568"/>
        <end position="586"/>
    </location>
</feature>
<evidence type="ECO:0000256" key="6">
    <source>
        <dbReference type="ARBA" id="ARBA00023228"/>
    </source>
</evidence>
<keyword evidence="5" id="KW-0472">Membrane</keyword>
<evidence type="ECO:0000256" key="4">
    <source>
        <dbReference type="ARBA" id="ARBA00022490"/>
    </source>
</evidence>
<feature type="compositionally biased region" description="Basic and acidic residues" evidence="7">
    <location>
        <begin position="507"/>
        <end position="529"/>
    </location>
</feature>
<dbReference type="KEGG" id="pmrn:116940217"/>
<dbReference type="GO" id="GO:0051087">
    <property type="term" value="F:protein-folding chaperone binding"/>
    <property type="evidence" value="ECO:0007669"/>
    <property type="project" value="TreeGrafter"/>
</dbReference>
<keyword evidence="9" id="KW-1185">Reference proteome</keyword>
<dbReference type="GO" id="GO:0005765">
    <property type="term" value="C:lysosomal membrane"/>
    <property type="evidence" value="ECO:0007669"/>
    <property type="project" value="UniProtKB-SubCell"/>
</dbReference>
<keyword evidence="4" id="KW-0963">Cytoplasm</keyword>
<feature type="compositionally biased region" description="Basic and acidic residues" evidence="7">
    <location>
        <begin position="961"/>
        <end position="970"/>
    </location>
</feature>
<dbReference type="Pfam" id="PF14637">
    <property type="entry name" value="FNIP_M"/>
    <property type="match status" value="1"/>
</dbReference>
<reference evidence="10" key="1">
    <citation type="submission" date="2025-08" db="UniProtKB">
        <authorList>
            <consortium name="RefSeq"/>
        </authorList>
    </citation>
    <scope>IDENTIFICATION</scope>
    <source>
        <tissue evidence="10">Sperm</tissue>
    </source>
</reference>
<gene>
    <name evidence="10" type="primary">LOC116940217</name>
</gene>
<dbReference type="InterPro" id="IPR028085">
    <property type="entry name" value="FNIP_mid_dom"/>
</dbReference>
<evidence type="ECO:0000256" key="5">
    <source>
        <dbReference type="ARBA" id="ARBA00023136"/>
    </source>
</evidence>
<dbReference type="InterPro" id="IPR028086">
    <property type="entry name" value="FNIP_C_dom"/>
</dbReference>
<dbReference type="AlphaFoldDB" id="A0AAJ7STY1"/>
<evidence type="ECO:0000256" key="1">
    <source>
        <dbReference type="ARBA" id="ARBA00004496"/>
    </source>
</evidence>
<dbReference type="PANTHER" id="PTHR21634">
    <property type="entry name" value="RE13835P"/>
    <property type="match status" value="1"/>
</dbReference>
<dbReference type="PANTHER" id="PTHR21634:SF9">
    <property type="entry name" value="RE13835P"/>
    <property type="match status" value="1"/>
</dbReference>
<feature type="domain" description="UDENN FNIP1/2-type" evidence="8">
    <location>
        <begin position="37"/>
        <end position="1078"/>
    </location>
</feature>
<dbReference type="InterPro" id="IPR037545">
    <property type="entry name" value="DENN_FNIP1/2"/>
</dbReference>
<dbReference type="Proteomes" id="UP001318040">
    <property type="component" value="Chromosome 8"/>
</dbReference>
<name>A0AAJ7STY1_PETMA</name>
<dbReference type="PROSITE" id="PS51836">
    <property type="entry name" value="DENN_FNIP12"/>
    <property type="match status" value="1"/>
</dbReference>
<evidence type="ECO:0000256" key="7">
    <source>
        <dbReference type="SAM" id="MobiDB-lite"/>
    </source>
</evidence>
<organism evidence="9 10">
    <name type="scientific">Petromyzon marinus</name>
    <name type="common">Sea lamprey</name>
    <dbReference type="NCBI Taxonomy" id="7757"/>
    <lineage>
        <taxon>Eukaryota</taxon>
        <taxon>Metazoa</taxon>
        <taxon>Chordata</taxon>
        <taxon>Craniata</taxon>
        <taxon>Vertebrata</taxon>
        <taxon>Cyclostomata</taxon>
        <taxon>Hyperoartia</taxon>
        <taxon>Petromyzontiformes</taxon>
        <taxon>Petromyzontidae</taxon>
        <taxon>Petromyzon</taxon>
    </lineage>
</organism>
<dbReference type="GO" id="GO:0042030">
    <property type="term" value="F:ATPase inhibitor activity"/>
    <property type="evidence" value="ECO:0007669"/>
    <property type="project" value="TreeGrafter"/>
</dbReference>
<evidence type="ECO:0000259" key="8">
    <source>
        <dbReference type="PROSITE" id="PS51836"/>
    </source>
</evidence>
<accession>A0AAJ7STY1</accession>
<feature type="region of interest" description="Disordered" evidence="7">
    <location>
        <begin position="929"/>
        <end position="970"/>
    </location>
</feature>
<feature type="region of interest" description="Disordered" evidence="7">
    <location>
        <begin position="565"/>
        <end position="600"/>
    </location>
</feature>
<evidence type="ECO:0000256" key="2">
    <source>
        <dbReference type="ARBA" id="ARBA00004656"/>
    </source>
</evidence>
<comment type="subcellular location">
    <subcellularLocation>
        <location evidence="1">Cytoplasm</location>
    </subcellularLocation>
    <subcellularLocation>
        <location evidence="2">Lysosome membrane</location>
    </subcellularLocation>
</comment>
<evidence type="ECO:0000313" key="9">
    <source>
        <dbReference type="Proteomes" id="UP001318040"/>
    </source>
</evidence>
<dbReference type="RefSeq" id="XP_032805573.1">
    <property type="nucleotide sequence ID" value="XM_032949682.1"/>
</dbReference>
<evidence type="ECO:0000256" key="3">
    <source>
        <dbReference type="ARBA" id="ARBA00007541"/>
    </source>
</evidence>
<dbReference type="Pfam" id="PF14636">
    <property type="entry name" value="FNIP_N"/>
    <property type="match status" value="1"/>
</dbReference>
<comment type="similarity">
    <text evidence="3">Belongs to the FNIP family.</text>
</comment>
<feature type="region of interest" description="Disordered" evidence="7">
    <location>
        <begin position="507"/>
        <end position="535"/>
    </location>
</feature>
<dbReference type="PRINTS" id="PR02073">
    <property type="entry name" value="FOLLICULNIP1"/>
</dbReference>
<keyword evidence="6" id="KW-0458">Lysosome</keyword>
<dbReference type="InterPro" id="IPR026156">
    <property type="entry name" value="FNIP_fam"/>
</dbReference>
<proteinExistence type="inferred from homology"/>
<sequence>MPSGLLEKLLRRGCAPGPDEAGAAGAEPGQPCPGWCTGDDDLRLVVFRDCERRGRQLLFDSKTVRKLPRTSPECGVKQARVFGRFCYLGSASSTQQPDAGLHEEEGPRYQALRQCTDVKMLCEMMFGSVAVSLKTSTLKIHHIRCPPQLLLSRVYRVRTCSGTDTGTSTLNETFNCSNPLFSEAKPCTDQTPECGSQRVSSTPMEMPLKTVDGALHGGRMQPGSLGSMFSMPGASLGSLSSLGMSPGTGTWHRSLHASGTTSQLSRRVEEDDFRLVSDAGQPSPSSLRRMRLALGVVVALPVGHEAALQHFLFTHFLLLEGRMRRLKAAVEKAMIACRGIEDCERRLQAYVGMLVEALAVFRRGVRDLYSQPRLQQPVWLTLSQEWSNRQAVCHRFMSELSALASVSGRQRFIQALLTAVLTHHVGWVATLTPGGHPLARTAQALSWSAATVPPHNLNPLQAQLCSLQGCVGDTPWLTRTVVLGRDRAAVARVLHVLTHFIRCPPLQERETEGPQGPERARGPAEHPDAVEMPEAEGAGYRIFTSLVSGEVEMSDYVVVSVVKRGKQQEQSDVTQPSELPTPTRSGIQLRGTAGDKPAHASTTGGLLSYLATSAFSLRCKVNAKGGGADRAGEGRIGSETPVPRAAKPEVQLLPMKESVAALGRAAVARQSRVPGMSKIKRLSPVGELSPERKGVIGGADVSFREEVLTSDCHTIGPCEAAHGPEPQSSSESDANDHGLVSSFKRQEDSADQGEDLGGQLAAQDDSQTPGPATDTRSRVPDTLTHHLARQPCHADTGVDVAARTGGGGHGSVTERAGDSSAETKSSPLHRAIPVSHCEIPLPRCEMRQVWHRAGPGLAPSLLGGCCSRFVPEFVLQGLSCSRDAAVEQIRRGLQQALSACAPDRPPQRTLCLLADLDQRSVRLLAAQPLFPPQDEAPTAGPPSVAGQEGRPLPSPTSLPRVQKERRLVESDDVRPSGLVREILHSTLQLWKMRLSADFGRLERRGTAGSRGDGPPQASVRHVTPGQRCCTATCSLALQRPRRHPPSAVRINIKPLPVSLEQHRLEQRFHLTSKLMPRNLHRAKTRCLTRCIFVVRRRFATSQMS</sequence>
<dbReference type="Pfam" id="PF14638">
    <property type="entry name" value="FNIP_C"/>
    <property type="match status" value="1"/>
</dbReference>
<protein>
    <submittedName>
        <fullName evidence="10">Folliculin-interacting protein 1-like isoform X1</fullName>
    </submittedName>
</protein>